<comment type="caution">
    <text evidence="2">The sequence shown here is derived from an EMBL/GenBank/DDBJ whole genome shotgun (WGS) entry which is preliminary data.</text>
</comment>
<keyword evidence="1" id="KW-1133">Transmembrane helix</keyword>
<keyword evidence="1" id="KW-0812">Transmembrane</keyword>
<accession>A0A0G0MY60</accession>
<reference evidence="2 3" key="1">
    <citation type="journal article" date="2015" name="Nature">
        <title>rRNA introns, odd ribosomes, and small enigmatic genomes across a large radiation of phyla.</title>
        <authorList>
            <person name="Brown C.T."/>
            <person name="Hug L.A."/>
            <person name="Thomas B.C."/>
            <person name="Sharon I."/>
            <person name="Castelle C.J."/>
            <person name="Singh A."/>
            <person name="Wilkins M.J."/>
            <person name="Williams K.H."/>
            <person name="Banfield J.F."/>
        </authorList>
    </citation>
    <scope>NUCLEOTIDE SEQUENCE [LARGE SCALE GENOMIC DNA]</scope>
</reference>
<name>A0A0G0MY60_9BACT</name>
<keyword evidence="1" id="KW-0472">Membrane</keyword>
<evidence type="ECO:0000256" key="1">
    <source>
        <dbReference type="SAM" id="Phobius"/>
    </source>
</evidence>
<dbReference type="Proteomes" id="UP000034022">
    <property type="component" value="Unassembled WGS sequence"/>
</dbReference>
<sequence>MSKGNNELNNLIYLSLVVIFFAIAGLFLKYAEQVFYYTKLLAIIFIIIIGIIIVILLAKKYFRILLLNKFGKIDIETAHKETATQQIIKKYYCERCKEEISKEVNDYSQKYFNKSLCKKNHHQPTFETSKLGHLLSDKYYWEVEFEKYDGYKHVDIAIDKARVYIEVDGQHHSYNQEQALADLNRDFFSFKEKYITIRIPNILTKDYKTIIRTANNLNELLKERCSQINLK</sequence>
<evidence type="ECO:0000313" key="3">
    <source>
        <dbReference type="Proteomes" id="UP000034022"/>
    </source>
</evidence>
<evidence type="ECO:0008006" key="4">
    <source>
        <dbReference type="Google" id="ProtNLM"/>
    </source>
</evidence>
<dbReference type="EMBL" id="LBUU01000009">
    <property type="protein sequence ID" value="KKQ69846.1"/>
    <property type="molecule type" value="Genomic_DNA"/>
</dbReference>
<gene>
    <name evidence="2" type="ORF">US91_C0009G0049</name>
</gene>
<evidence type="ECO:0000313" key="2">
    <source>
        <dbReference type="EMBL" id="KKQ69846.1"/>
    </source>
</evidence>
<feature type="transmembrane region" description="Helical" evidence="1">
    <location>
        <begin position="36"/>
        <end position="58"/>
    </location>
</feature>
<dbReference type="AlphaFoldDB" id="A0A0G0MY60"/>
<proteinExistence type="predicted"/>
<dbReference type="Gene3D" id="3.40.960.10">
    <property type="entry name" value="VSR Endonuclease"/>
    <property type="match status" value="1"/>
</dbReference>
<organism evidence="2 3">
    <name type="scientific">Candidatus Falkowbacteria bacterium GW2011_GWE1_38_31</name>
    <dbReference type="NCBI Taxonomy" id="1618638"/>
    <lineage>
        <taxon>Bacteria</taxon>
        <taxon>Candidatus Falkowiibacteriota</taxon>
    </lineage>
</organism>
<feature type="transmembrane region" description="Helical" evidence="1">
    <location>
        <begin position="12"/>
        <end position="30"/>
    </location>
</feature>
<protein>
    <recommendedName>
        <fullName evidence="4">DUF559 domain-containing protein</fullName>
    </recommendedName>
</protein>